<dbReference type="InterPro" id="IPR018247">
    <property type="entry name" value="EF_Hand_1_Ca_BS"/>
</dbReference>
<dbReference type="Gene3D" id="1.10.238.10">
    <property type="entry name" value="EF-hand"/>
    <property type="match status" value="2"/>
</dbReference>
<gene>
    <name evidence="4" type="primary">EFCAB6</name>
    <name evidence="4" type="ORF">L345_11751</name>
</gene>
<evidence type="ECO:0000256" key="2">
    <source>
        <dbReference type="ARBA" id="ARBA00022837"/>
    </source>
</evidence>
<evidence type="ECO:0000313" key="4">
    <source>
        <dbReference type="EMBL" id="ETE62495.1"/>
    </source>
</evidence>
<reference evidence="4 5" key="1">
    <citation type="journal article" date="2013" name="Proc. Natl. Acad. Sci. U.S.A.">
        <title>The king cobra genome reveals dynamic gene evolution and adaptation in the snake venom system.</title>
        <authorList>
            <person name="Vonk F.J."/>
            <person name="Casewell N.R."/>
            <person name="Henkel C.V."/>
            <person name="Heimberg A.M."/>
            <person name="Jansen H.J."/>
            <person name="McCleary R.J."/>
            <person name="Kerkkamp H.M."/>
            <person name="Vos R.A."/>
            <person name="Guerreiro I."/>
            <person name="Calvete J.J."/>
            <person name="Wuster W."/>
            <person name="Woods A.E."/>
            <person name="Logan J.M."/>
            <person name="Harrison R.A."/>
            <person name="Castoe T.A."/>
            <person name="de Koning A.P."/>
            <person name="Pollock D.D."/>
            <person name="Yandell M."/>
            <person name="Calderon D."/>
            <person name="Renjifo C."/>
            <person name="Currier R.B."/>
            <person name="Salgado D."/>
            <person name="Pla D."/>
            <person name="Sanz L."/>
            <person name="Hyder A.S."/>
            <person name="Ribeiro J.M."/>
            <person name="Arntzen J.W."/>
            <person name="van den Thillart G.E."/>
            <person name="Boetzer M."/>
            <person name="Pirovano W."/>
            <person name="Dirks R.P."/>
            <person name="Spaink H.P."/>
            <person name="Duboule D."/>
            <person name="McGlinn E."/>
            <person name="Kini R.M."/>
            <person name="Richardson M.K."/>
        </authorList>
    </citation>
    <scope>NUCLEOTIDE SEQUENCE</scope>
    <source>
        <tissue evidence="4">Blood</tissue>
    </source>
</reference>
<name>V8NKB7_OPHHA</name>
<dbReference type="GO" id="GO:0005509">
    <property type="term" value="F:calcium ion binding"/>
    <property type="evidence" value="ECO:0007669"/>
    <property type="project" value="InterPro"/>
</dbReference>
<dbReference type="AlphaFoldDB" id="V8NKB7"/>
<accession>V8NKB7</accession>
<dbReference type="OrthoDB" id="26525at2759"/>
<keyword evidence="5" id="KW-1185">Reference proteome</keyword>
<feature type="non-terminal residue" evidence="4">
    <location>
        <position position="1"/>
    </location>
</feature>
<protein>
    <submittedName>
        <fullName evidence="4">EF-hand calcium-binding domain-containing protein 6</fullName>
    </submittedName>
</protein>
<dbReference type="PANTHER" id="PTHR20875">
    <property type="entry name" value="EF-HAND CALCIUM-BINDING DOMAIN-CONTAINING PROTEIN 6-RELATED"/>
    <property type="match status" value="1"/>
</dbReference>
<dbReference type="SUPFAM" id="SSF47473">
    <property type="entry name" value="EF-hand"/>
    <property type="match status" value="2"/>
</dbReference>
<comment type="caution">
    <text evidence="4">The sequence shown here is derived from an EMBL/GenBank/DDBJ whole genome shotgun (WGS) entry which is preliminary data.</text>
</comment>
<dbReference type="InterPro" id="IPR052603">
    <property type="entry name" value="EFCB6"/>
</dbReference>
<organism evidence="4 5">
    <name type="scientific">Ophiophagus hannah</name>
    <name type="common">King cobra</name>
    <name type="synonym">Naja hannah</name>
    <dbReference type="NCBI Taxonomy" id="8665"/>
    <lineage>
        <taxon>Eukaryota</taxon>
        <taxon>Metazoa</taxon>
        <taxon>Chordata</taxon>
        <taxon>Craniata</taxon>
        <taxon>Vertebrata</taxon>
        <taxon>Euteleostomi</taxon>
        <taxon>Lepidosauria</taxon>
        <taxon>Squamata</taxon>
        <taxon>Bifurcata</taxon>
        <taxon>Unidentata</taxon>
        <taxon>Episquamata</taxon>
        <taxon>Toxicofera</taxon>
        <taxon>Serpentes</taxon>
        <taxon>Colubroidea</taxon>
        <taxon>Elapidae</taxon>
        <taxon>Elapinae</taxon>
        <taxon>Ophiophagus</taxon>
    </lineage>
</organism>
<evidence type="ECO:0000259" key="3">
    <source>
        <dbReference type="PROSITE" id="PS50222"/>
    </source>
</evidence>
<keyword evidence="2" id="KW-0106">Calcium</keyword>
<proteinExistence type="predicted"/>
<dbReference type="InterPro" id="IPR002048">
    <property type="entry name" value="EF_hand_dom"/>
</dbReference>
<dbReference type="GO" id="GO:0005654">
    <property type="term" value="C:nucleoplasm"/>
    <property type="evidence" value="ECO:0007669"/>
    <property type="project" value="TreeGrafter"/>
</dbReference>
<dbReference type="PROSITE" id="PS00018">
    <property type="entry name" value="EF_HAND_1"/>
    <property type="match status" value="1"/>
</dbReference>
<evidence type="ECO:0000256" key="1">
    <source>
        <dbReference type="ARBA" id="ARBA00022723"/>
    </source>
</evidence>
<dbReference type="InterPro" id="IPR011992">
    <property type="entry name" value="EF-hand-dom_pair"/>
</dbReference>
<dbReference type="Proteomes" id="UP000018936">
    <property type="component" value="Unassembled WGS sequence"/>
</dbReference>
<feature type="domain" description="EF-hand" evidence="3">
    <location>
        <begin position="209"/>
        <end position="244"/>
    </location>
</feature>
<sequence length="301" mass="34803">TDSKWANSSKKAKKPTSVLEAWNIAEDVLTEQVKGYWNEFNKALQACDPRSEGIISRNNFRKILQLYCPSLTDDHFIAMKQIEDHIYKQARNRTIDEVLERLRDGILHQEMGMRDAFLAYHKQASGKLSKTDFRKLLEDIQMPMSDDHFNLLIEKIGFPVGGLSYLDFVAMFEDSRLGGPCSNRQINASKSHFMSAEECLSQYSDKLVEEHGDAYIAFRKIDRNSDGVVTMLDFRRLLDSLMISMTDEEYVRLLGILGMNETSTLNYPEFLQLFQTHSTKEMRPWLTTSYNFTFIPANYQA</sequence>
<evidence type="ECO:0000313" key="5">
    <source>
        <dbReference type="Proteomes" id="UP000018936"/>
    </source>
</evidence>
<dbReference type="EMBL" id="AZIM01003212">
    <property type="protein sequence ID" value="ETE62495.1"/>
    <property type="molecule type" value="Genomic_DNA"/>
</dbReference>
<keyword evidence="1" id="KW-0479">Metal-binding</keyword>
<dbReference type="PROSITE" id="PS50222">
    <property type="entry name" value="EF_HAND_2"/>
    <property type="match status" value="1"/>
</dbReference>
<dbReference type="PANTHER" id="PTHR20875:SF2">
    <property type="entry name" value="EF-HAND CALCIUM-BINDING DOMAIN-CONTAINING PROTEIN 6"/>
    <property type="match status" value="1"/>
</dbReference>
<dbReference type="FunFam" id="1.10.238.10:FF:000121">
    <property type="entry name" value="EF-hand calcium-binding domain-containing protein 6"/>
    <property type="match status" value="1"/>
</dbReference>